<dbReference type="CDD" id="cd04301">
    <property type="entry name" value="NAT_SF"/>
    <property type="match status" value="1"/>
</dbReference>
<name>A0ABX0FIV7_9BURK</name>
<accession>A0ABX0FIV7</accession>
<feature type="domain" description="N-acetyltransferase" evidence="4">
    <location>
        <begin position="2"/>
        <end position="170"/>
    </location>
</feature>
<proteinExistence type="inferred from homology"/>
<evidence type="ECO:0000256" key="3">
    <source>
        <dbReference type="ARBA" id="ARBA00038502"/>
    </source>
</evidence>
<evidence type="ECO:0000313" key="6">
    <source>
        <dbReference type="Proteomes" id="UP000666369"/>
    </source>
</evidence>
<dbReference type="EMBL" id="JAADJT010000003">
    <property type="protein sequence ID" value="NGZ84477.1"/>
    <property type="molecule type" value="Genomic_DNA"/>
</dbReference>
<evidence type="ECO:0000256" key="1">
    <source>
        <dbReference type="ARBA" id="ARBA00022679"/>
    </source>
</evidence>
<keyword evidence="1" id="KW-0808">Transferase</keyword>
<dbReference type="Proteomes" id="UP000666369">
    <property type="component" value="Unassembled WGS sequence"/>
</dbReference>
<evidence type="ECO:0000259" key="4">
    <source>
        <dbReference type="PROSITE" id="PS51186"/>
    </source>
</evidence>
<dbReference type="Gene3D" id="3.40.630.30">
    <property type="match status" value="1"/>
</dbReference>
<organism evidence="5 6">
    <name type="scientific">Duganella aceris</name>
    <dbReference type="NCBI Taxonomy" id="2703883"/>
    <lineage>
        <taxon>Bacteria</taxon>
        <taxon>Pseudomonadati</taxon>
        <taxon>Pseudomonadota</taxon>
        <taxon>Betaproteobacteria</taxon>
        <taxon>Burkholderiales</taxon>
        <taxon>Oxalobacteraceae</taxon>
        <taxon>Telluria group</taxon>
        <taxon>Duganella</taxon>
    </lineage>
</organism>
<protein>
    <submittedName>
        <fullName evidence="5">GNAT family N-acetyltransferase</fullName>
    </submittedName>
</protein>
<dbReference type="SUPFAM" id="SSF55729">
    <property type="entry name" value="Acyl-CoA N-acyltransferases (Nat)"/>
    <property type="match status" value="1"/>
</dbReference>
<evidence type="ECO:0000313" key="5">
    <source>
        <dbReference type="EMBL" id="NGZ84477.1"/>
    </source>
</evidence>
<keyword evidence="2" id="KW-0012">Acyltransferase</keyword>
<dbReference type="InterPro" id="IPR016181">
    <property type="entry name" value="Acyl_CoA_acyltransferase"/>
</dbReference>
<dbReference type="PANTHER" id="PTHR43792:SF8">
    <property type="entry name" value="[RIBOSOMAL PROTEIN US5]-ALANINE N-ACETYLTRANSFERASE"/>
    <property type="match status" value="1"/>
</dbReference>
<dbReference type="InterPro" id="IPR000182">
    <property type="entry name" value="GNAT_dom"/>
</dbReference>
<keyword evidence="6" id="KW-1185">Reference proteome</keyword>
<dbReference type="InterPro" id="IPR051531">
    <property type="entry name" value="N-acetyltransferase"/>
</dbReference>
<comment type="caution">
    <text evidence="5">The sequence shown here is derived from an EMBL/GenBank/DDBJ whole genome shotgun (WGS) entry which is preliminary data.</text>
</comment>
<sequence>MMNIRTLQADDAERLLAFELENRVWFEQHVEARGDAFYTPDGVAAHIADYLRDYAAGVMHPCVLIDDDGAVIGRANLRRIDKATGSGEVGYRIAHSHARKGLASGALEHLQQLARERYGLRMLNAWIAEENLGSRRVMEKCHFSRAALTPSVSVTVNGVRRDSHLYQCHL</sequence>
<dbReference type="PANTHER" id="PTHR43792">
    <property type="entry name" value="GNAT FAMILY, PUTATIVE (AFU_ORTHOLOGUE AFUA_3G00765)-RELATED-RELATED"/>
    <property type="match status" value="1"/>
</dbReference>
<dbReference type="RefSeq" id="WP_166101487.1">
    <property type="nucleotide sequence ID" value="NZ_JAADJT010000003.1"/>
</dbReference>
<dbReference type="Pfam" id="PF13302">
    <property type="entry name" value="Acetyltransf_3"/>
    <property type="match status" value="1"/>
</dbReference>
<dbReference type="PROSITE" id="PS51186">
    <property type="entry name" value="GNAT"/>
    <property type="match status" value="1"/>
</dbReference>
<comment type="similarity">
    <text evidence="3">Belongs to the acetyltransferase family. RimJ subfamily.</text>
</comment>
<reference evidence="5 6" key="1">
    <citation type="submission" date="2020-01" db="EMBL/GenBank/DDBJ databases">
        <authorList>
            <person name="Lee S.D."/>
        </authorList>
    </citation>
    <scope>NUCLEOTIDE SEQUENCE [LARGE SCALE GENOMIC DNA]</scope>
    <source>
        <strain evidence="5 6">SAP-35</strain>
    </source>
</reference>
<evidence type="ECO:0000256" key="2">
    <source>
        <dbReference type="ARBA" id="ARBA00023315"/>
    </source>
</evidence>
<gene>
    <name evidence="5" type="ORF">GW587_09430</name>
</gene>
<reference evidence="6" key="2">
    <citation type="submission" date="2023-07" db="EMBL/GenBank/DDBJ databases">
        <title>Duganella aceri sp. nov., isolated from tree sap.</title>
        <authorList>
            <person name="Kim I.S."/>
        </authorList>
    </citation>
    <scope>NUCLEOTIDE SEQUENCE [LARGE SCALE GENOMIC DNA]</scope>
    <source>
        <strain evidence="6">SAP-35</strain>
    </source>
</reference>